<evidence type="ECO:0000313" key="4">
    <source>
        <dbReference type="EMBL" id="EHI58203.1"/>
    </source>
</evidence>
<feature type="domain" description="HTH araC/xylS-type" evidence="3">
    <location>
        <begin position="9"/>
        <end position="106"/>
    </location>
</feature>
<dbReference type="Proteomes" id="UP000005384">
    <property type="component" value="Unassembled WGS sequence"/>
</dbReference>
<dbReference type="InterPro" id="IPR009057">
    <property type="entry name" value="Homeodomain-like_sf"/>
</dbReference>
<dbReference type="SUPFAM" id="SSF109604">
    <property type="entry name" value="HD-domain/PDEase-like"/>
    <property type="match status" value="1"/>
</dbReference>
<dbReference type="EMBL" id="ADLN01000104">
    <property type="protein sequence ID" value="EHI58203.1"/>
    <property type="molecule type" value="Genomic_DNA"/>
</dbReference>
<accession>G5IJI3</accession>
<evidence type="ECO:0000259" key="3">
    <source>
        <dbReference type="PROSITE" id="PS01124"/>
    </source>
</evidence>
<dbReference type="Gene3D" id="1.10.3210.10">
    <property type="entry name" value="Hypothetical protein af1432"/>
    <property type="match status" value="1"/>
</dbReference>
<gene>
    <name evidence="4" type="ORF">HMPREF9473_03661</name>
</gene>
<keyword evidence="2" id="KW-0804">Transcription</keyword>
<comment type="caution">
    <text evidence="4">The sequence shown here is derived from an EMBL/GenBank/DDBJ whole genome shotgun (WGS) entry which is preliminary data.</text>
</comment>
<dbReference type="GO" id="GO:0005886">
    <property type="term" value="C:plasma membrane"/>
    <property type="evidence" value="ECO:0007669"/>
    <property type="project" value="TreeGrafter"/>
</dbReference>
<dbReference type="RefSeq" id="WP_006781652.1">
    <property type="nucleotide sequence ID" value="NZ_CP040506.1"/>
</dbReference>
<dbReference type="Gene3D" id="1.10.10.60">
    <property type="entry name" value="Homeodomain-like"/>
    <property type="match status" value="2"/>
</dbReference>
<evidence type="ECO:0000256" key="2">
    <source>
        <dbReference type="ARBA" id="ARBA00023163"/>
    </source>
</evidence>
<dbReference type="PROSITE" id="PS01124">
    <property type="entry name" value="HTH_ARAC_FAMILY_2"/>
    <property type="match status" value="1"/>
</dbReference>
<dbReference type="Pfam" id="PF12833">
    <property type="entry name" value="HTH_18"/>
    <property type="match status" value="1"/>
</dbReference>
<organism evidence="4 5">
    <name type="scientific">Hungatella hathewayi WAL-18680</name>
    <dbReference type="NCBI Taxonomy" id="742737"/>
    <lineage>
        <taxon>Bacteria</taxon>
        <taxon>Bacillati</taxon>
        <taxon>Bacillota</taxon>
        <taxon>Clostridia</taxon>
        <taxon>Lachnospirales</taxon>
        <taxon>Lachnospiraceae</taxon>
        <taxon>Hungatella</taxon>
    </lineage>
</organism>
<keyword evidence="1" id="KW-0805">Transcription regulation</keyword>
<sequence length="308" mass="35090">MMERESVVLESMLYIDRHLAEELTVEEIAGHAGYSVFHFSRMFREEAGVPVMEYVRKRRLIRASEDILGGRKVLDAALDWGYQSHSGFTKAFTGEFGFPPALLRGFRMQMTEIQGGNAMSHVFLEETGSHESKEELYDRLWASIGEQGLDYERGRIEKAYEFACRAHEGQKRYSGVEYVTHPINVAILLTEMEGDEDTVVSGLLSEVLVKTEITPGELEREFSPRIVKILEAVKLFAPGQVDMTEWEAVLVKLAGRLHNMRTLEAMSREAWEKKARETVEWYLPIARAIGNEKLAAELHDLSLKYLGI</sequence>
<protein>
    <recommendedName>
        <fullName evidence="3">HTH araC/xylS-type domain-containing protein</fullName>
    </recommendedName>
</protein>
<dbReference type="GO" id="GO:0043565">
    <property type="term" value="F:sequence-specific DNA binding"/>
    <property type="evidence" value="ECO:0007669"/>
    <property type="project" value="InterPro"/>
</dbReference>
<proteinExistence type="predicted"/>
<dbReference type="HOGENOM" id="CLU_867930_0_0_9"/>
<dbReference type="AlphaFoldDB" id="G5IJI3"/>
<dbReference type="PANTHER" id="PTHR21262">
    <property type="entry name" value="GUANOSINE-3',5'-BIS DIPHOSPHATE 3'-PYROPHOSPHOHYDROLASE"/>
    <property type="match status" value="1"/>
</dbReference>
<dbReference type="GO" id="GO:0003700">
    <property type="term" value="F:DNA-binding transcription factor activity"/>
    <property type="evidence" value="ECO:0007669"/>
    <property type="project" value="InterPro"/>
</dbReference>
<dbReference type="Pfam" id="PF13328">
    <property type="entry name" value="HD_4"/>
    <property type="match status" value="1"/>
</dbReference>
<dbReference type="PATRIC" id="fig|742737.3.peg.3639"/>
<dbReference type="PANTHER" id="PTHR21262:SF31">
    <property type="entry name" value="GTP PYROPHOSPHOKINASE"/>
    <property type="match status" value="1"/>
</dbReference>
<reference evidence="4 5" key="1">
    <citation type="submission" date="2011-08" db="EMBL/GenBank/DDBJ databases">
        <title>The Genome Sequence of Clostridium hathewayi WAL-18680.</title>
        <authorList>
            <consortium name="The Broad Institute Genome Sequencing Platform"/>
            <person name="Earl A."/>
            <person name="Ward D."/>
            <person name="Feldgarden M."/>
            <person name="Gevers D."/>
            <person name="Finegold S.M."/>
            <person name="Summanen P.H."/>
            <person name="Molitoris D.R."/>
            <person name="Song M."/>
            <person name="Daigneault M."/>
            <person name="Allen-Vercoe E."/>
            <person name="Young S.K."/>
            <person name="Zeng Q."/>
            <person name="Gargeya S."/>
            <person name="Fitzgerald M."/>
            <person name="Haas B."/>
            <person name="Abouelleil A."/>
            <person name="Alvarado L."/>
            <person name="Arachchi H.M."/>
            <person name="Berlin A."/>
            <person name="Brown A."/>
            <person name="Chapman S.B."/>
            <person name="Chen Z."/>
            <person name="Dunbar C."/>
            <person name="Freedman E."/>
            <person name="Gearin G."/>
            <person name="Gellesch M."/>
            <person name="Goldberg J."/>
            <person name="Griggs A."/>
            <person name="Gujja S."/>
            <person name="Heiman D."/>
            <person name="Howarth C."/>
            <person name="Larson L."/>
            <person name="Lui A."/>
            <person name="MacDonald P.J.P."/>
            <person name="Montmayeur A."/>
            <person name="Murphy C."/>
            <person name="Neiman D."/>
            <person name="Pearson M."/>
            <person name="Priest M."/>
            <person name="Roberts A."/>
            <person name="Saif S."/>
            <person name="Shea T."/>
            <person name="Shenoy N."/>
            <person name="Sisk P."/>
            <person name="Stolte C."/>
            <person name="Sykes S."/>
            <person name="Wortman J."/>
            <person name="Nusbaum C."/>
            <person name="Birren B."/>
        </authorList>
    </citation>
    <scope>NUCLEOTIDE SEQUENCE [LARGE SCALE GENOMIC DNA]</scope>
    <source>
        <strain evidence="4 5">WAL-18680</strain>
    </source>
</reference>
<dbReference type="InterPro" id="IPR018060">
    <property type="entry name" value="HTH_AraC"/>
</dbReference>
<evidence type="ECO:0000313" key="5">
    <source>
        <dbReference type="Proteomes" id="UP000005384"/>
    </source>
</evidence>
<evidence type="ECO:0000256" key="1">
    <source>
        <dbReference type="ARBA" id="ARBA00023015"/>
    </source>
</evidence>
<dbReference type="SMART" id="SM00342">
    <property type="entry name" value="HTH_ARAC"/>
    <property type="match status" value="1"/>
</dbReference>
<name>G5IJI3_9FIRM</name>
<dbReference type="SUPFAM" id="SSF46689">
    <property type="entry name" value="Homeodomain-like"/>
    <property type="match status" value="2"/>
</dbReference>
<keyword evidence="5" id="KW-1185">Reference proteome</keyword>